<keyword evidence="2" id="KW-0812">Transmembrane</keyword>
<feature type="region of interest" description="Disordered" evidence="1">
    <location>
        <begin position="583"/>
        <end position="615"/>
    </location>
</feature>
<feature type="transmembrane region" description="Helical" evidence="2">
    <location>
        <begin position="361"/>
        <end position="386"/>
    </location>
</feature>
<feature type="transmembrane region" description="Helical" evidence="2">
    <location>
        <begin position="332"/>
        <end position="354"/>
    </location>
</feature>
<dbReference type="InterPro" id="IPR011623">
    <property type="entry name" value="7TMR_DISM_rcpt_extracell_dom1"/>
</dbReference>
<keyword evidence="5" id="KW-1185">Reference proteome</keyword>
<evidence type="ECO:0000259" key="3">
    <source>
        <dbReference type="PROSITE" id="PS50887"/>
    </source>
</evidence>
<protein>
    <submittedName>
        <fullName evidence="4">Diguanylate cyclase</fullName>
    </submittedName>
</protein>
<dbReference type="PROSITE" id="PS50887">
    <property type="entry name" value="GGDEF"/>
    <property type="match status" value="1"/>
</dbReference>
<feature type="domain" description="GGDEF" evidence="3">
    <location>
        <begin position="459"/>
        <end position="592"/>
    </location>
</feature>
<dbReference type="AlphaFoldDB" id="A0A6N8IW60"/>
<name>A0A6N8IW60_9BURK</name>
<dbReference type="SMART" id="SM00267">
    <property type="entry name" value="GGDEF"/>
    <property type="match status" value="1"/>
</dbReference>
<evidence type="ECO:0000256" key="1">
    <source>
        <dbReference type="SAM" id="MobiDB-lite"/>
    </source>
</evidence>
<dbReference type="InterPro" id="IPR043128">
    <property type="entry name" value="Rev_trsase/Diguanyl_cyclase"/>
</dbReference>
<organism evidence="4 5">
    <name type="scientific">Ramlibacter pinisoli</name>
    <dbReference type="NCBI Taxonomy" id="2682844"/>
    <lineage>
        <taxon>Bacteria</taxon>
        <taxon>Pseudomonadati</taxon>
        <taxon>Pseudomonadota</taxon>
        <taxon>Betaproteobacteria</taxon>
        <taxon>Burkholderiales</taxon>
        <taxon>Comamonadaceae</taxon>
        <taxon>Ramlibacter</taxon>
    </lineage>
</organism>
<dbReference type="Gene3D" id="3.30.70.270">
    <property type="match status" value="1"/>
</dbReference>
<feature type="transmembrane region" description="Helical" evidence="2">
    <location>
        <begin position="211"/>
        <end position="230"/>
    </location>
</feature>
<feature type="transmembrane region" description="Helical" evidence="2">
    <location>
        <begin position="242"/>
        <end position="269"/>
    </location>
</feature>
<dbReference type="GO" id="GO:0071111">
    <property type="term" value="F:cyclic-guanylate-specific phosphodiesterase activity"/>
    <property type="evidence" value="ECO:0007669"/>
    <property type="project" value="InterPro"/>
</dbReference>
<dbReference type="NCBIfam" id="TIGR00254">
    <property type="entry name" value="GGDEF"/>
    <property type="match status" value="1"/>
</dbReference>
<dbReference type="Pfam" id="PF07695">
    <property type="entry name" value="7TMR-DISM_7TM"/>
    <property type="match status" value="1"/>
</dbReference>
<dbReference type="SUPFAM" id="SSF55073">
    <property type="entry name" value="Nucleotide cyclase"/>
    <property type="match status" value="1"/>
</dbReference>
<keyword evidence="2" id="KW-0472">Membrane</keyword>
<dbReference type="InterPro" id="IPR029787">
    <property type="entry name" value="Nucleotide_cyclase"/>
</dbReference>
<dbReference type="Pfam" id="PF00990">
    <property type="entry name" value="GGDEF"/>
    <property type="match status" value="1"/>
</dbReference>
<feature type="transmembrane region" description="Helical" evidence="2">
    <location>
        <begin position="275"/>
        <end position="296"/>
    </location>
</feature>
<sequence>MPHFKLMAVPDRQAPQCMPSPRAALALRSLLVLLAAWLCTAALAAAPARDAPVLLSDGLGLLRADALAQAWLDPTGMALVDEVAQGPDRFAPTVADAIYPLGPGSALWLRLRLQRAEGERLHWLVVVPNPLVDQATAWQRDERGRWKGLSAGDTLAVERWPEAGRYPAFRLELPAGQAREVYLQLRSAIPTAVPLRLASDSAHTHQLQLEYLGLGAAYGALLLLIAACLAQSWAFSDKVYGWYALYAALSTLSLMAYTGVAAHLLWPWSGLLADAAPGCLSMLAAGAAILFVRRLTGIAARHARLDRSAFLLGWGGTPLAIAYLLLDRRAALDLLALYLLAATTLNMLVAGLAWRRRDRVGLWVLLANLPLTLAVGTAILRLFGILPVAFATQYAVVLAIVAEVPLLLVALSLRSRDRRGAEIREQALSSHDALTGLLAPHIFRDRLQQVTQRYKRHQEDAAVVFIDLVNYGRIKAVHGSAVAEQSLLRSVIKLRRVLRDVDTVGRVGEARFGLILEGVTSRTSVTDRAARLIAAGLMPLQGLKPDVTLQFHVAAVLLRERMAEPQEIEAALDALMGSMSPRTRRPIRFLKPEDTQRMPLETDSELPGDPLPAAR</sequence>
<reference evidence="4 5" key="1">
    <citation type="submission" date="2019-12" db="EMBL/GenBank/DDBJ databases">
        <authorList>
            <person name="Huq M.A."/>
        </authorList>
    </citation>
    <scope>NUCLEOTIDE SEQUENCE [LARGE SCALE GENOMIC DNA]</scope>
    <source>
        <strain evidence="4 5">MAH-25</strain>
    </source>
</reference>
<dbReference type="PANTHER" id="PTHR33121">
    <property type="entry name" value="CYCLIC DI-GMP PHOSPHODIESTERASE PDEF"/>
    <property type="match status" value="1"/>
</dbReference>
<keyword evidence="2" id="KW-1133">Transmembrane helix</keyword>
<feature type="transmembrane region" description="Helical" evidence="2">
    <location>
        <begin position="392"/>
        <end position="413"/>
    </location>
</feature>
<evidence type="ECO:0000313" key="5">
    <source>
        <dbReference type="Proteomes" id="UP000469385"/>
    </source>
</evidence>
<comment type="caution">
    <text evidence="4">The sequence shown here is derived from an EMBL/GenBank/DDBJ whole genome shotgun (WGS) entry which is preliminary data.</text>
</comment>
<dbReference type="Gene3D" id="2.60.40.2380">
    <property type="match status" value="1"/>
</dbReference>
<dbReference type="InterPro" id="IPR000160">
    <property type="entry name" value="GGDEF_dom"/>
</dbReference>
<dbReference type="Pfam" id="PF07696">
    <property type="entry name" value="7TMR-DISMED2"/>
    <property type="match status" value="1"/>
</dbReference>
<dbReference type="InterPro" id="IPR011622">
    <property type="entry name" value="7TMR_DISM_rcpt_extracell_dom2"/>
</dbReference>
<dbReference type="PANTHER" id="PTHR33121:SF79">
    <property type="entry name" value="CYCLIC DI-GMP PHOSPHODIESTERASE PDED-RELATED"/>
    <property type="match status" value="1"/>
</dbReference>
<gene>
    <name evidence="4" type="ORF">GON04_12250</name>
</gene>
<dbReference type="Proteomes" id="UP000469385">
    <property type="component" value="Unassembled WGS sequence"/>
</dbReference>
<evidence type="ECO:0000313" key="4">
    <source>
        <dbReference type="EMBL" id="MVQ30226.1"/>
    </source>
</evidence>
<evidence type="ECO:0000256" key="2">
    <source>
        <dbReference type="SAM" id="Phobius"/>
    </source>
</evidence>
<proteinExistence type="predicted"/>
<feature type="transmembrane region" description="Helical" evidence="2">
    <location>
        <begin position="308"/>
        <end position="326"/>
    </location>
</feature>
<dbReference type="InterPro" id="IPR050706">
    <property type="entry name" value="Cyclic-di-GMP_PDE-like"/>
</dbReference>
<accession>A0A6N8IW60</accession>
<dbReference type="EMBL" id="WSEL01000003">
    <property type="protein sequence ID" value="MVQ30226.1"/>
    <property type="molecule type" value="Genomic_DNA"/>
</dbReference>